<comment type="caution">
    <text evidence="2">The sequence shown here is derived from an EMBL/GenBank/DDBJ whole genome shotgun (WGS) entry which is preliminary data.</text>
</comment>
<gene>
    <name evidence="2" type="ORF">IEO21_06641</name>
</gene>
<feature type="compositionally biased region" description="Basic residues" evidence="1">
    <location>
        <begin position="96"/>
        <end position="110"/>
    </location>
</feature>
<evidence type="ECO:0000313" key="2">
    <source>
        <dbReference type="EMBL" id="KAF9811123.1"/>
    </source>
</evidence>
<dbReference type="AlphaFoldDB" id="A0A8H7NZP4"/>
<accession>A0A8H7NZP4</accession>
<feature type="compositionally biased region" description="Polar residues" evidence="1">
    <location>
        <begin position="53"/>
        <end position="63"/>
    </location>
</feature>
<name>A0A8H7NZP4_9APHY</name>
<protein>
    <submittedName>
        <fullName evidence="2">Uncharacterized protein</fullName>
    </submittedName>
</protein>
<reference evidence="2" key="2">
    <citation type="journal article" name="Front. Microbiol.">
        <title>Degradative Capacity of Two Strains of Rhodonia placenta: From Phenotype to Genotype.</title>
        <authorList>
            <person name="Kolle M."/>
            <person name="Horta M.A.C."/>
            <person name="Nowrousian M."/>
            <person name="Ohm R.A."/>
            <person name="Benz J.P."/>
            <person name="Pilgard A."/>
        </authorList>
    </citation>
    <scope>NUCLEOTIDE SEQUENCE</scope>
    <source>
        <strain evidence="2">FPRL280</strain>
    </source>
</reference>
<evidence type="ECO:0000256" key="1">
    <source>
        <dbReference type="SAM" id="MobiDB-lite"/>
    </source>
</evidence>
<feature type="compositionally biased region" description="Pro residues" evidence="1">
    <location>
        <begin position="65"/>
        <end position="79"/>
    </location>
</feature>
<evidence type="ECO:0000313" key="3">
    <source>
        <dbReference type="Proteomes" id="UP000639403"/>
    </source>
</evidence>
<dbReference type="Proteomes" id="UP000639403">
    <property type="component" value="Unassembled WGS sequence"/>
</dbReference>
<organism evidence="2 3">
    <name type="scientific">Rhodonia placenta</name>
    <dbReference type="NCBI Taxonomy" id="104341"/>
    <lineage>
        <taxon>Eukaryota</taxon>
        <taxon>Fungi</taxon>
        <taxon>Dikarya</taxon>
        <taxon>Basidiomycota</taxon>
        <taxon>Agaricomycotina</taxon>
        <taxon>Agaricomycetes</taxon>
        <taxon>Polyporales</taxon>
        <taxon>Adustoporiaceae</taxon>
        <taxon>Rhodonia</taxon>
    </lineage>
</organism>
<dbReference type="EMBL" id="JADOXO010000156">
    <property type="protein sequence ID" value="KAF9811123.1"/>
    <property type="molecule type" value="Genomic_DNA"/>
</dbReference>
<sequence>MRERGERRGLTLTATAREKGKGTGKYNSGNGSARRRKRKTRCGPCLPPCDFTPSATSHQSSPSGVLPPPRLPDKPPPPSCACPWQTAACSSGHALRTVHTRTRTRRHRPPRFAPSHAFSASCRSGPTRAAEKRKHVPAPVIAA</sequence>
<proteinExistence type="predicted"/>
<feature type="region of interest" description="Disordered" evidence="1">
    <location>
        <begin position="1"/>
        <end position="79"/>
    </location>
</feature>
<reference evidence="2" key="1">
    <citation type="submission" date="2020-11" db="EMBL/GenBank/DDBJ databases">
        <authorList>
            <person name="Koelle M."/>
            <person name="Horta M.A.C."/>
            <person name="Nowrousian M."/>
            <person name="Ohm R.A."/>
            <person name="Benz P."/>
            <person name="Pilgard A."/>
        </authorList>
    </citation>
    <scope>NUCLEOTIDE SEQUENCE</scope>
    <source>
        <strain evidence="2">FPRL280</strain>
    </source>
</reference>
<feature type="region of interest" description="Disordered" evidence="1">
    <location>
        <begin position="95"/>
        <end position="143"/>
    </location>
</feature>